<evidence type="ECO:0000313" key="1">
    <source>
        <dbReference type="EMBL" id="SNY65121.1"/>
    </source>
</evidence>
<dbReference type="AlphaFoldDB" id="A0A285K1B1"/>
<accession>A0A285K1B1</accession>
<dbReference type="EMBL" id="OBDY01000027">
    <property type="protein sequence ID" value="SNY65121.1"/>
    <property type="molecule type" value="Genomic_DNA"/>
</dbReference>
<protein>
    <submittedName>
        <fullName evidence="1">Uncharacterized protein</fullName>
    </submittedName>
</protein>
<name>A0A285K1B1_9ACTN</name>
<dbReference type="Proteomes" id="UP000219612">
    <property type="component" value="Unassembled WGS sequence"/>
</dbReference>
<organism evidence="1 2">
    <name type="scientific">Paractinoplanes atraurantiacus</name>
    <dbReference type="NCBI Taxonomy" id="1036182"/>
    <lineage>
        <taxon>Bacteria</taxon>
        <taxon>Bacillati</taxon>
        <taxon>Actinomycetota</taxon>
        <taxon>Actinomycetes</taxon>
        <taxon>Micromonosporales</taxon>
        <taxon>Micromonosporaceae</taxon>
        <taxon>Paractinoplanes</taxon>
    </lineage>
</organism>
<proteinExistence type="predicted"/>
<reference evidence="1 2" key="1">
    <citation type="submission" date="2017-09" db="EMBL/GenBank/DDBJ databases">
        <authorList>
            <person name="Ehlers B."/>
            <person name="Leendertz F.H."/>
        </authorList>
    </citation>
    <scope>NUCLEOTIDE SEQUENCE [LARGE SCALE GENOMIC DNA]</scope>
    <source>
        <strain evidence="1 2">CGMCC 4.6857</strain>
    </source>
</reference>
<evidence type="ECO:0000313" key="2">
    <source>
        <dbReference type="Proteomes" id="UP000219612"/>
    </source>
</evidence>
<sequence>MPTVTKRIHVEPEVERQPGPVTVYRAEGESSSRQMRDDLIRRAERWREHFGLRAEPADLGERIVYLSESAALEVYLATDSVWWTDRSRAYQEITSDRVPGDEQAVELARRFVAGTFEPRAELRTAHVGEQVASFSDGPDTEARSQRVGVAVTLRPTLDDLDVFGPGAKVRIAFSDSEEPSDVAYFSRPVQPDGQVDVIHPYQAVERLSRDRRFTGVLEAGMELRIRRLELGYYSAGPSMSQRYLVPVYLAAGQVEGSELDADVFRLYLPAVDLGSKDMKELGVRANPTVAGSFTSF</sequence>
<keyword evidence="2" id="KW-1185">Reference proteome</keyword>
<gene>
    <name evidence="1" type="ORF">SAMN05421748_127138</name>
</gene>